<sequence length="232" mass="25208">MAMGTKGLARRKVIVKRLAAVDFNDPIGFAIRTAAEEQLGVLKDRVYKHKAPCFRVISFLPFKSSTRMTQATVMDLQAQESFKVIKGGSPGATCVRHGSLGNCELVGMVPLVDPPHPDSAETIRHCDEMDVDVKKLLISLGMSRVIMDAGHLVDAGKSDRGVTEHCIRAGGLAQVIPEHKYRIVKLLQNRDILAGITGDDVPGLSTIVDGLMTSHANAFLCPLLNHIKRSTF</sequence>
<dbReference type="Gene3D" id="3.40.50.1000">
    <property type="entry name" value="HAD superfamily/HAD-like"/>
    <property type="match status" value="1"/>
</dbReference>
<dbReference type="InterPro" id="IPR023299">
    <property type="entry name" value="ATPase_P-typ_cyto_dom_N"/>
</dbReference>
<dbReference type="PANTHER" id="PTHR42861">
    <property type="entry name" value="CALCIUM-TRANSPORTING ATPASE"/>
    <property type="match status" value="1"/>
</dbReference>
<dbReference type="InterPro" id="IPR023214">
    <property type="entry name" value="HAD_sf"/>
</dbReference>
<reference evidence="1" key="1">
    <citation type="journal article" date="2020" name="Fungal Divers.">
        <title>Resolving the Mortierellaceae phylogeny through synthesis of multi-gene phylogenetics and phylogenomics.</title>
        <authorList>
            <person name="Vandepol N."/>
            <person name="Liber J."/>
            <person name="Desiro A."/>
            <person name="Na H."/>
            <person name="Kennedy M."/>
            <person name="Barry K."/>
            <person name="Grigoriev I.V."/>
            <person name="Miller A.N."/>
            <person name="O'Donnell K."/>
            <person name="Stajich J.E."/>
            <person name="Bonito G."/>
        </authorList>
    </citation>
    <scope>NUCLEOTIDE SEQUENCE</scope>
    <source>
        <strain evidence="1">NRRL 2769</strain>
    </source>
</reference>
<proteinExistence type="predicted"/>
<dbReference type="AlphaFoldDB" id="A0A9P6MYQ5"/>
<comment type="caution">
    <text evidence="1">The sequence shown here is derived from an EMBL/GenBank/DDBJ whole genome shotgun (WGS) entry which is preliminary data.</text>
</comment>
<dbReference type="Proteomes" id="UP000703661">
    <property type="component" value="Unassembled WGS sequence"/>
</dbReference>
<name>A0A9P6MYQ5_9FUNG</name>
<keyword evidence="2" id="KW-1185">Reference proteome</keyword>
<evidence type="ECO:0000313" key="1">
    <source>
        <dbReference type="EMBL" id="KAG0017308.1"/>
    </source>
</evidence>
<accession>A0A9P6MYQ5</accession>
<dbReference type="Gene3D" id="3.40.1110.10">
    <property type="entry name" value="Calcium-transporting ATPase, cytoplasmic domain N"/>
    <property type="match status" value="1"/>
</dbReference>
<protein>
    <submittedName>
        <fullName evidence="1">Uncharacterized protein</fullName>
    </submittedName>
</protein>
<dbReference type="EMBL" id="JAAAID010000455">
    <property type="protein sequence ID" value="KAG0017308.1"/>
    <property type="molecule type" value="Genomic_DNA"/>
</dbReference>
<evidence type="ECO:0000313" key="2">
    <source>
        <dbReference type="Proteomes" id="UP000703661"/>
    </source>
</evidence>
<gene>
    <name evidence="1" type="ORF">BGZ80_008413</name>
</gene>
<dbReference type="GO" id="GO:0000166">
    <property type="term" value="F:nucleotide binding"/>
    <property type="evidence" value="ECO:0007669"/>
    <property type="project" value="InterPro"/>
</dbReference>
<organism evidence="1 2">
    <name type="scientific">Entomortierella chlamydospora</name>
    <dbReference type="NCBI Taxonomy" id="101097"/>
    <lineage>
        <taxon>Eukaryota</taxon>
        <taxon>Fungi</taxon>
        <taxon>Fungi incertae sedis</taxon>
        <taxon>Mucoromycota</taxon>
        <taxon>Mortierellomycotina</taxon>
        <taxon>Mortierellomycetes</taxon>
        <taxon>Mortierellales</taxon>
        <taxon>Mortierellaceae</taxon>
        <taxon>Entomortierella</taxon>
    </lineage>
</organism>